<name>W1PSL5_AMBTC</name>
<dbReference type="Proteomes" id="UP000017836">
    <property type="component" value="Unassembled WGS sequence"/>
</dbReference>
<dbReference type="Gramene" id="ERN10240">
    <property type="protein sequence ID" value="ERN10240"/>
    <property type="gene ID" value="AMTR_s00171p00065800"/>
</dbReference>
<dbReference type="OMA" id="KFDDPVA"/>
<keyword evidence="3" id="KW-1185">Reference proteome</keyword>
<dbReference type="eggNOG" id="KOG3407">
    <property type="taxonomic scope" value="Eukaryota"/>
</dbReference>
<dbReference type="STRING" id="13333.W1PSL5"/>
<dbReference type="GO" id="GO:0071014">
    <property type="term" value="C:post-mRNA release spliceosomal complex"/>
    <property type="evidence" value="ECO:0000318"/>
    <property type="project" value="GO_Central"/>
</dbReference>
<dbReference type="PANTHER" id="PTHR31551:SF1">
    <property type="entry name" value="COILED-COIL DOMAIN-CONTAINING PROTEIN 12"/>
    <property type="match status" value="1"/>
</dbReference>
<sequence length="156" mass="17876">MTMEDDSIEQAAVARRERLKALKAAKELMNGPDEDLGQKESIKEDAEETEPEEQPSMKFRNYLPHDKHLQESKLAPPPPPKFEDPVAPEPPVSEKPEDPFVNIAPKKPNWDLQRDVQSKLKKLEKRTQKAMFELMQEQDKERLALTTENGTVSSED</sequence>
<dbReference type="EMBL" id="KI392934">
    <property type="protein sequence ID" value="ERN10240.1"/>
    <property type="molecule type" value="Genomic_DNA"/>
</dbReference>
<dbReference type="PANTHER" id="PTHR31551">
    <property type="entry name" value="PRE-MRNA-SPLICING FACTOR CWF18"/>
    <property type="match status" value="1"/>
</dbReference>
<protein>
    <recommendedName>
        <fullName evidence="4">Coiled-coil domain-containing protein 12</fullName>
    </recommendedName>
</protein>
<dbReference type="HOGENOM" id="CLU_091076_2_0_1"/>
<evidence type="ECO:0000313" key="2">
    <source>
        <dbReference type="EMBL" id="ERN10240.1"/>
    </source>
</evidence>
<proteinExistence type="predicted"/>
<accession>W1PSL5</accession>
<organism evidence="2 3">
    <name type="scientific">Amborella trichopoda</name>
    <dbReference type="NCBI Taxonomy" id="13333"/>
    <lineage>
        <taxon>Eukaryota</taxon>
        <taxon>Viridiplantae</taxon>
        <taxon>Streptophyta</taxon>
        <taxon>Embryophyta</taxon>
        <taxon>Tracheophyta</taxon>
        <taxon>Spermatophyta</taxon>
        <taxon>Magnoliopsida</taxon>
        <taxon>Amborellales</taxon>
        <taxon>Amborellaceae</taxon>
        <taxon>Amborella</taxon>
    </lineage>
</organism>
<dbReference type="AlphaFoldDB" id="W1PSL5"/>
<reference evidence="3" key="1">
    <citation type="journal article" date="2013" name="Science">
        <title>The Amborella genome and the evolution of flowering plants.</title>
        <authorList>
            <consortium name="Amborella Genome Project"/>
        </authorList>
    </citation>
    <scope>NUCLEOTIDE SEQUENCE [LARGE SCALE GENOMIC DNA]</scope>
</reference>
<dbReference type="OrthoDB" id="10261348at2759"/>
<evidence type="ECO:0000313" key="3">
    <source>
        <dbReference type="Proteomes" id="UP000017836"/>
    </source>
</evidence>
<dbReference type="GO" id="GO:0005684">
    <property type="term" value="C:U2-type spliceosomal complex"/>
    <property type="evidence" value="ECO:0000318"/>
    <property type="project" value="GO_Central"/>
</dbReference>
<dbReference type="InterPro" id="IPR013169">
    <property type="entry name" value="mRNA_splic_Cwf18-like"/>
</dbReference>
<evidence type="ECO:0008006" key="4">
    <source>
        <dbReference type="Google" id="ProtNLM"/>
    </source>
</evidence>
<dbReference type="Pfam" id="PF08315">
    <property type="entry name" value="cwf18"/>
    <property type="match status" value="1"/>
</dbReference>
<feature type="region of interest" description="Disordered" evidence="1">
    <location>
        <begin position="24"/>
        <end position="106"/>
    </location>
</feature>
<evidence type="ECO:0000256" key="1">
    <source>
        <dbReference type="SAM" id="MobiDB-lite"/>
    </source>
</evidence>
<dbReference type="KEGG" id="atr:18438412"/>
<gene>
    <name evidence="2" type="ORF">AMTR_s00171p00065800</name>
</gene>